<dbReference type="EMBL" id="VYYT01000062">
    <property type="protein sequence ID" value="KAK2772875.1"/>
    <property type="molecule type" value="Genomic_DNA"/>
</dbReference>
<dbReference type="Proteomes" id="UP001281614">
    <property type="component" value="Unassembled WGS sequence"/>
</dbReference>
<name>A0AAE0DB22_COLKA</name>
<comment type="caution">
    <text evidence="2">The sequence shown here is derived from an EMBL/GenBank/DDBJ whole genome shotgun (WGS) entry which is preliminary data.</text>
</comment>
<accession>A0AAE0DB22</accession>
<dbReference type="Gene3D" id="3.30.710.10">
    <property type="entry name" value="Potassium Channel Kv1.1, Chain A"/>
    <property type="match status" value="1"/>
</dbReference>
<dbReference type="CDD" id="cd18186">
    <property type="entry name" value="BTB_POZ_ZBTB_KLHL-like"/>
    <property type="match status" value="1"/>
</dbReference>
<evidence type="ECO:0000313" key="2">
    <source>
        <dbReference type="EMBL" id="KAK2772875.1"/>
    </source>
</evidence>
<keyword evidence="3" id="KW-1185">Reference proteome</keyword>
<organism evidence="2 3">
    <name type="scientific">Colletotrichum kahawae</name>
    <name type="common">Coffee berry disease fungus</name>
    <dbReference type="NCBI Taxonomy" id="34407"/>
    <lineage>
        <taxon>Eukaryota</taxon>
        <taxon>Fungi</taxon>
        <taxon>Dikarya</taxon>
        <taxon>Ascomycota</taxon>
        <taxon>Pezizomycotina</taxon>
        <taxon>Sordariomycetes</taxon>
        <taxon>Hypocreomycetidae</taxon>
        <taxon>Glomerellales</taxon>
        <taxon>Glomerellaceae</taxon>
        <taxon>Colletotrichum</taxon>
        <taxon>Colletotrichum gloeosporioides species complex</taxon>
    </lineage>
</organism>
<sequence>MAILREKQFGDVTLNIGGGSAQTDDEHSRRGNEGDREIQLGGTEIADLLANDTTPSSELDEAEVAETPAKAIVVNSCFTALYSPVFRAMLRTNFAESSVNNSPGNWVVNLPDDDVEPLFFLLSMTHGRWENIPKKISIDELHDLLITADKYDMMRIFLPWYLDWTASYRFPWWNSWEWSIMTLPYVDLLLWLAWENQLREHCETIIFRMSYWYRVNDKGELLGLDGLPLQLRGTWNTDGIMSLGSAPMLRVHTGNLADLIGIVKDVGYQIYRVPHCSNVQCDVYSTGKVTEKVERYMRSLLTLA</sequence>
<dbReference type="InterPro" id="IPR011333">
    <property type="entry name" value="SKP1/BTB/POZ_sf"/>
</dbReference>
<evidence type="ECO:0000256" key="1">
    <source>
        <dbReference type="SAM" id="MobiDB-lite"/>
    </source>
</evidence>
<evidence type="ECO:0000313" key="3">
    <source>
        <dbReference type="Proteomes" id="UP001281614"/>
    </source>
</evidence>
<protein>
    <submittedName>
        <fullName evidence="2">Nuclear pore protein-like protein</fullName>
    </submittedName>
</protein>
<feature type="compositionally biased region" description="Basic and acidic residues" evidence="1">
    <location>
        <begin position="24"/>
        <end position="38"/>
    </location>
</feature>
<reference evidence="2" key="1">
    <citation type="submission" date="2023-02" db="EMBL/GenBank/DDBJ databases">
        <title>Colletotrichum kahawae CIFC_Que2 genome sequencing and assembly.</title>
        <authorList>
            <person name="Baroncelli R."/>
        </authorList>
    </citation>
    <scope>NUCLEOTIDE SEQUENCE</scope>
    <source>
        <strain evidence="2">CIFC_Que2</strain>
    </source>
</reference>
<feature type="region of interest" description="Disordered" evidence="1">
    <location>
        <begin position="14"/>
        <end position="38"/>
    </location>
</feature>
<proteinExistence type="predicted"/>
<gene>
    <name evidence="2" type="ORF">CKAH01_13779</name>
</gene>
<dbReference type="AlphaFoldDB" id="A0AAE0DB22"/>
<dbReference type="SUPFAM" id="SSF54695">
    <property type="entry name" value="POZ domain"/>
    <property type="match status" value="1"/>
</dbReference>